<dbReference type="Gene3D" id="1.25.40.10">
    <property type="entry name" value="Tetratricopeptide repeat domain"/>
    <property type="match status" value="1"/>
</dbReference>
<feature type="domain" description="DSBA-like thioredoxin" evidence="1">
    <location>
        <begin position="3"/>
        <end position="211"/>
    </location>
</feature>
<dbReference type="PANTHER" id="PTHR13887:SF41">
    <property type="entry name" value="THIOREDOXIN SUPERFAMILY PROTEIN"/>
    <property type="match status" value="1"/>
</dbReference>
<accession>A0ABW6SMQ2</accession>
<dbReference type="InterPro" id="IPR036249">
    <property type="entry name" value="Thioredoxin-like_sf"/>
</dbReference>
<dbReference type="SUPFAM" id="SSF52833">
    <property type="entry name" value="Thioredoxin-like"/>
    <property type="match status" value="1"/>
</dbReference>
<dbReference type="RefSeq" id="WP_387410580.1">
    <property type="nucleotide sequence ID" value="NZ_JBIASD010000006.1"/>
</dbReference>
<protein>
    <submittedName>
        <fullName evidence="2">DsbA family protein</fullName>
    </submittedName>
</protein>
<proteinExistence type="predicted"/>
<dbReference type="PANTHER" id="PTHR13887">
    <property type="entry name" value="GLUTATHIONE S-TRANSFERASE KAPPA"/>
    <property type="match status" value="1"/>
</dbReference>
<dbReference type="Pfam" id="PF14559">
    <property type="entry name" value="TPR_19"/>
    <property type="match status" value="1"/>
</dbReference>
<keyword evidence="3" id="KW-1185">Reference proteome</keyword>
<name>A0ABW6SMQ2_9ACTN</name>
<dbReference type="EMBL" id="JBIASD010000006">
    <property type="protein sequence ID" value="MFF3666201.1"/>
    <property type="molecule type" value="Genomic_DNA"/>
</dbReference>
<evidence type="ECO:0000313" key="3">
    <source>
        <dbReference type="Proteomes" id="UP001602013"/>
    </source>
</evidence>
<organism evidence="2 3">
    <name type="scientific">Microtetraspora malaysiensis</name>
    <dbReference type="NCBI Taxonomy" id="161358"/>
    <lineage>
        <taxon>Bacteria</taxon>
        <taxon>Bacillati</taxon>
        <taxon>Actinomycetota</taxon>
        <taxon>Actinomycetes</taxon>
        <taxon>Streptosporangiales</taxon>
        <taxon>Streptosporangiaceae</taxon>
        <taxon>Microtetraspora</taxon>
    </lineage>
</organism>
<dbReference type="Proteomes" id="UP001602013">
    <property type="component" value="Unassembled WGS sequence"/>
</dbReference>
<comment type="caution">
    <text evidence="2">The sequence shown here is derived from an EMBL/GenBank/DDBJ whole genome shotgun (WGS) entry which is preliminary data.</text>
</comment>
<evidence type="ECO:0000259" key="1">
    <source>
        <dbReference type="Pfam" id="PF01323"/>
    </source>
</evidence>
<dbReference type="Pfam" id="PF01323">
    <property type="entry name" value="DSBA"/>
    <property type="match status" value="1"/>
</dbReference>
<sequence>MRIEIWADVVCGWAYIGKRRLETALADPALDGVPVEVVWRPFRIDPIAPAQAVPIEEMYRDPMVDAALSRCAPGLSPAENRVRVSEIAAEEGLGPRWGAAWRADTHDAHRLLALAFEHGGAARQDAVAEQVMKAHFIEGRDISDRDALAAIAAEAGFADGAALLDTDAGEEMVRELLLIGKARGVATSPTIVVGDRALAGAQPAEVIRDFLLQGGRRRELPEEVERLRYAESLLDQRDPLGALVLLRPLLDAHGDDRNVRMLAARAYFTSAQLGRARATLERLVADVPDDSYVRHLLGRTLQRQGLVAEAAPHLSMAAAMSPEFA</sequence>
<reference evidence="2 3" key="1">
    <citation type="submission" date="2024-10" db="EMBL/GenBank/DDBJ databases">
        <title>The Natural Products Discovery Center: Release of the First 8490 Sequenced Strains for Exploring Actinobacteria Biosynthetic Diversity.</title>
        <authorList>
            <person name="Kalkreuter E."/>
            <person name="Kautsar S.A."/>
            <person name="Yang D."/>
            <person name="Bader C.D."/>
            <person name="Teijaro C.N."/>
            <person name="Fluegel L."/>
            <person name="Davis C.M."/>
            <person name="Simpson J.R."/>
            <person name="Lauterbach L."/>
            <person name="Steele A.D."/>
            <person name="Gui C."/>
            <person name="Meng S."/>
            <person name="Li G."/>
            <person name="Viehrig K."/>
            <person name="Ye F."/>
            <person name="Su P."/>
            <person name="Kiefer A.F."/>
            <person name="Nichols A."/>
            <person name="Cepeda A.J."/>
            <person name="Yan W."/>
            <person name="Fan B."/>
            <person name="Jiang Y."/>
            <person name="Adhikari A."/>
            <person name="Zheng C.-J."/>
            <person name="Schuster L."/>
            <person name="Cowan T.M."/>
            <person name="Smanski M.J."/>
            <person name="Chevrette M.G."/>
            <person name="De Carvalho L.P.S."/>
            <person name="Shen B."/>
        </authorList>
    </citation>
    <scope>NUCLEOTIDE SEQUENCE [LARGE SCALE GENOMIC DNA]</scope>
    <source>
        <strain evidence="2 3">NPDC002173</strain>
    </source>
</reference>
<gene>
    <name evidence="2" type="ORF">ACFYXI_11460</name>
</gene>
<dbReference type="InterPro" id="IPR001853">
    <property type="entry name" value="DSBA-like_thioredoxin_dom"/>
</dbReference>
<dbReference type="Gene3D" id="3.40.30.10">
    <property type="entry name" value="Glutaredoxin"/>
    <property type="match status" value="1"/>
</dbReference>
<evidence type="ECO:0000313" key="2">
    <source>
        <dbReference type="EMBL" id="MFF3666201.1"/>
    </source>
</evidence>
<dbReference type="SUPFAM" id="SSF48452">
    <property type="entry name" value="TPR-like"/>
    <property type="match status" value="1"/>
</dbReference>
<dbReference type="InterPro" id="IPR011990">
    <property type="entry name" value="TPR-like_helical_dom_sf"/>
</dbReference>